<dbReference type="InterPro" id="IPR032083">
    <property type="entry name" value="DUF4811"/>
</dbReference>
<dbReference type="PATRIC" id="fig|331679.3.peg.301"/>
<keyword evidence="1" id="KW-0812">Transmembrane</keyword>
<evidence type="ECO:0000313" key="2">
    <source>
        <dbReference type="EMBL" id="KRN93719.1"/>
    </source>
</evidence>
<dbReference type="RefSeq" id="WP_057803271.1">
    <property type="nucleotide sequence ID" value="NZ_JQBX01000011.1"/>
</dbReference>
<dbReference type="EMBL" id="JQBX01000011">
    <property type="protein sequence ID" value="KRN93719.1"/>
    <property type="molecule type" value="Genomic_DNA"/>
</dbReference>
<dbReference type="Proteomes" id="UP000051859">
    <property type="component" value="Unassembled WGS sequence"/>
</dbReference>
<gene>
    <name evidence="2" type="ORF">IV81_GL000296</name>
</gene>
<organism evidence="2 3">
    <name type="scientific">Pediococcus stilesii</name>
    <dbReference type="NCBI Taxonomy" id="331679"/>
    <lineage>
        <taxon>Bacteria</taxon>
        <taxon>Bacillati</taxon>
        <taxon>Bacillota</taxon>
        <taxon>Bacilli</taxon>
        <taxon>Lactobacillales</taxon>
        <taxon>Lactobacillaceae</taxon>
        <taxon>Pediococcus</taxon>
    </lineage>
</organism>
<evidence type="ECO:0000256" key="1">
    <source>
        <dbReference type="SAM" id="Phobius"/>
    </source>
</evidence>
<dbReference type="STRING" id="331679.IV81_GL000296"/>
<comment type="caution">
    <text evidence="2">The sequence shown here is derived from an EMBL/GenBank/DDBJ whole genome shotgun (WGS) entry which is preliminary data.</text>
</comment>
<feature type="transmembrane region" description="Helical" evidence="1">
    <location>
        <begin position="28"/>
        <end position="46"/>
    </location>
</feature>
<keyword evidence="1" id="KW-0472">Membrane</keyword>
<sequence>MIIFLLIIAAIALFVSMTLISKTTIRIILSLISAVVVVGSSVLMVMNDREHFGMHKTTETTTQEIYSVSPSKQMNMLLYKSIGTADKERVYLYNETDSQKTPSHTATDKTTNTVHTTTKDSARLVKKTTRWVYKNGTYQFWFGIAGNNREVSKRVNTFYVPKDWLTLSTTQATKLGKLVKQNQAQMKKDAAQYVKTKVTATVKATLTDAMKKNPTMSAADQKKLTEETTKKASAQFAAQYQAQAMQKLIEEAKK</sequence>
<evidence type="ECO:0008006" key="4">
    <source>
        <dbReference type="Google" id="ProtNLM"/>
    </source>
</evidence>
<name>A0A0R2L4P3_9LACO</name>
<proteinExistence type="predicted"/>
<reference evidence="2 3" key="1">
    <citation type="journal article" date="2015" name="Genome Announc.">
        <title>Expanding the biotechnology potential of lactobacilli through comparative genomics of 213 strains and associated genera.</title>
        <authorList>
            <person name="Sun Z."/>
            <person name="Harris H.M."/>
            <person name="McCann A."/>
            <person name="Guo C."/>
            <person name="Argimon S."/>
            <person name="Zhang W."/>
            <person name="Yang X."/>
            <person name="Jeffery I.B."/>
            <person name="Cooney J.C."/>
            <person name="Kagawa T.F."/>
            <person name="Liu W."/>
            <person name="Song Y."/>
            <person name="Salvetti E."/>
            <person name="Wrobel A."/>
            <person name="Rasinkangas P."/>
            <person name="Parkhill J."/>
            <person name="Rea M.C."/>
            <person name="O'Sullivan O."/>
            <person name="Ritari J."/>
            <person name="Douillard F.P."/>
            <person name="Paul Ross R."/>
            <person name="Yang R."/>
            <person name="Briner A.E."/>
            <person name="Felis G.E."/>
            <person name="de Vos W.M."/>
            <person name="Barrangou R."/>
            <person name="Klaenhammer T.R."/>
            <person name="Caufield P.W."/>
            <person name="Cui Y."/>
            <person name="Zhang H."/>
            <person name="O'Toole P.W."/>
        </authorList>
    </citation>
    <scope>NUCLEOTIDE SEQUENCE [LARGE SCALE GENOMIC DNA]</scope>
    <source>
        <strain evidence="2 3">DSM 18001</strain>
    </source>
</reference>
<dbReference type="Pfam" id="PF16069">
    <property type="entry name" value="DUF4811"/>
    <property type="match status" value="1"/>
</dbReference>
<dbReference type="AlphaFoldDB" id="A0A0R2L4P3"/>
<evidence type="ECO:0000313" key="3">
    <source>
        <dbReference type="Proteomes" id="UP000051859"/>
    </source>
</evidence>
<keyword evidence="1" id="KW-1133">Transmembrane helix</keyword>
<accession>A0A0R2L4P3</accession>
<keyword evidence="3" id="KW-1185">Reference proteome</keyword>
<protein>
    <recommendedName>
        <fullName evidence="4">DUF4811 domain-containing protein</fullName>
    </recommendedName>
</protein>